<dbReference type="Gene3D" id="1.10.510.10">
    <property type="entry name" value="Transferase(Phosphotransferase) domain 1"/>
    <property type="match status" value="1"/>
</dbReference>
<dbReference type="InterPro" id="IPR000719">
    <property type="entry name" value="Prot_kinase_dom"/>
</dbReference>
<dbReference type="PANTHER" id="PTHR37542">
    <property type="entry name" value="HELO DOMAIN-CONTAINING PROTEIN-RELATED"/>
    <property type="match status" value="1"/>
</dbReference>
<name>A0A194X0E3_MOLSC</name>
<dbReference type="Gene3D" id="1.20.120.1020">
    <property type="entry name" value="Prion-inhibition and propagation, HeLo domain"/>
    <property type="match status" value="1"/>
</dbReference>
<sequence length="565" mass="63913">MAEDHINTAFGALGALDVLVQRCMQGFALWQRIDNVTESIETFKIRLDLYCAKLAFWAQEWGIEKNQHIKDRKFRTYESVAMNYLKLIYRLTHGLSGFDSALPSLSTAHNLTAMDSLRRIYQLGSISLEPHDSDRADATSTGFESASERLKWALQEEKLTERLILLETLIQDLYVFFPPPYSDPAGVIVLGTSLASQDAATLARTSHAIDSTSLHAGLAWLKSMAYRTQAAPYGLGSRTTELKEGKLVVQSREQNESRFIASYDGSYVFVEQKNSTTPRTDTSQRRLLDARIKNIVLRLQDPLKPTELRTLPCQGIIESPKMTDETFTFTYSIVYKVDVPHFFSLQNILSQSQKSKQEIQHVRDCLPLGRRFVVAQTLARAVMYLHFADWLHKAIRSDNILFFAENLASLGSALPYLVGFEYSRPDAHGEQTENVVDKKGHKFYRHPKAHAVPVADLQQPLGGAGRYSKVYDIYSLGVILMELGLFKSAKRIVAESMDSNTDPTPEDIRNALVYRAVPKLKFTMGEIYAKVTCICLNEYFDDIDRGALDEVFYTNVVRRLELCNA</sequence>
<feature type="domain" description="Protein kinase" evidence="1">
    <location>
        <begin position="233"/>
        <end position="565"/>
    </location>
</feature>
<dbReference type="InterPro" id="IPR011009">
    <property type="entry name" value="Kinase-like_dom_sf"/>
</dbReference>
<reference evidence="2 3" key="1">
    <citation type="submission" date="2015-10" db="EMBL/GenBank/DDBJ databases">
        <title>Full genome of DAOMC 229536 Phialocephala scopiformis, a fungal endophyte of spruce producing the potent anti-insectan compound rugulosin.</title>
        <authorList>
            <consortium name="DOE Joint Genome Institute"/>
            <person name="Walker A.K."/>
            <person name="Frasz S.L."/>
            <person name="Seifert K.A."/>
            <person name="Miller J.D."/>
            <person name="Mondo S.J."/>
            <person name="Labutti K."/>
            <person name="Lipzen A."/>
            <person name="Dockter R."/>
            <person name="Kennedy M."/>
            <person name="Grigoriev I.V."/>
            <person name="Spatafora J.W."/>
        </authorList>
    </citation>
    <scope>NUCLEOTIDE SEQUENCE [LARGE SCALE GENOMIC DNA]</scope>
    <source>
        <strain evidence="2 3">CBS 120377</strain>
    </source>
</reference>
<evidence type="ECO:0000313" key="2">
    <source>
        <dbReference type="EMBL" id="KUJ13342.1"/>
    </source>
</evidence>
<dbReference type="GeneID" id="28815190"/>
<dbReference type="RefSeq" id="XP_018067697.1">
    <property type="nucleotide sequence ID" value="XM_018205464.1"/>
</dbReference>
<protein>
    <recommendedName>
        <fullName evidence="1">Protein kinase domain-containing protein</fullName>
    </recommendedName>
</protein>
<dbReference type="PROSITE" id="PS50011">
    <property type="entry name" value="PROTEIN_KINASE_DOM"/>
    <property type="match status" value="1"/>
</dbReference>
<keyword evidence="3" id="KW-1185">Reference proteome</keyword>
<dbReference type="AlphaFoldDB" id="A0A194X0E3"/>
<dbReference type="InterPro" id="IPR029498">
    <property type="entry name" value="HeLo_dom"/>
</dbReference>
<evidence type="ECO:0000259" key="1">
    <source>
        <dbReference type="PROSITE" id="PS50011"/>
    </source>
</evidence>
<dbReference type="GO" id="GO:0005524">
    <property type="term" value="F:ATP binding"/>
    <property type="evidence" value="ECO:0007669"/>
    <property type="project" value="InterPro"/>
</dbReference>
<dbReference type="Proteomes" id="UP000070700">
    <property type="component" value="Unassembled WGS sequence"/>
</dbReference>
<organism evidence="2 3">
    <name type="scientific">Mollisia scopiformis</name>
    <name type="common">Conifer needle endophyte fungus</name>
    <name type="synonym">Phialocephala scopiformis</name>
    <dbReference type="NCBI Taxonomy" id="149040"/>
    <lineage>
        <taxon>Eukaryota</taxon>
        <taxon>Fungi</taxon>
        <taxon>Dikarya</taxon>
        <taxon>Ascomycota</taxon>
        <taxon>Pezizomycotina</taxon>
        <taxon>Leotiomycetes</taxon>
        <taxon>Helotiales</taxon>
        <taxon>Mollisiaceae</taxon>
        <taxon>Mollisia</taxon>
    </lineage>
</organism>
<dbReference type="InParanoid" id="A0A194X0E3"/>
<dbReference type="PANTHER" id="PTHR37542:SF3">
    <property type="entry name" value="PRION-INHIBITION AND PROPAGATION HELO DOMAIN-CONTAINING PROTEIN"/>
    <property type="match status" value="1"/>
</dbReference>
<dbReference type="STRING" id="149040.A0A194X0E3"/>
<dbReference type="Pfam" id="PF14479">
    <property type="entry name" value="HeLo"/>
    <property type="match status" value="1"/>
</dbReference>
<evidence type="ECO:0000313" key="3">
    <source>
        <dbReference type="Proteomes" id="UP000070700"/>
    </source>
</evidence>
<gene>
    <name evidence="2" type="ORF">LY89DRAFT_157366</name>
</gene>
<dbReference type="SUPFAM" id="SSF56112">
    <property type="entry name" value="Protein kinase-like (PK-like)"/>
    <property type="match status" value="1"/>
</dbReference>
<dbReference type="KEGG" id="psco:LY89DRAFT_157366"/>
<dbReference type="OrthoDB" id="1911848at2759"/>
<dbReference type="EMBL" id="KQ947422">
    <property type="protein sequence ID" value="KUJ13342.1"/>
    <property type="molecule type" value="Genomic_DNA"/>
</dbReference>
<proteinExistence type="predicted"/>
<accession>A0A194X0E3</accession>
<dbReference type="InterPro" id="IPR038305">
    <property type="entry name" value="HeLo_sf"/>
</dbReference>
<dbReference type="GO" id="GO:0004672">
    <property type="term" value="F:protein kinase activity"/>
    <property type="evidence" value="ECO:0007669"/>
    <property type="project" value="InterPro"/>
</dbReference>